<dbReference type="Proteomes" id="UP001500889">
    <property type="component" value="Chromosome A"/>
</dbReference>
<evidence type="ECO:0000313" key="1">
    <source>
        <dbReference type="EMBL" id="BFG03069.1"/>
    </source>
</evidence>
<organism evidence="1 2">
    <name type="scientific">Drosophila madeirensis</name>
    <name type="common">Fruit fly</name>
    <dbReference type="NCBI Taxonomy" id="30013"/>
    <lineage>
        <taxon>Eukaryota</taxon>
        <taxon>Metazoa</taxon>
        <taxon>Ecdysozoa</taxon>
        <taxon>Arthropoda</taxon>
        <taxon>Hexapoda</taxon>
        <taxon>Insecta</taxon>
        <taxon>Pterygota</taxon>
        <taxon>Neoptera</taxon>
        <taxon>Endopterygota</taxon>
        <taxon>Diptera</taxon>
        <taxon>Brachycera</taxon>
        <taxon>Muscomorpha</taxon>
        <taxon>Ephydroidea</taxon>
        <taxon>Drosophilidae</taxon>
        <taxon>Drosophila</taxon>
        <taxon>Sophophora</taxon>
    </lineage>
</organism>
<gene>
    <name evidence="1" type="ORF">DMAD_02415</name>
</gene>
<dbReference type="EMBL" id="AP029266">
    <property type="protein sequence ID" value="BFG03069.1"/>
    <property type="molecule type" value="Genomic_DNA"/>
</dbReference>
<reference evidence="1 2" key="1">
    <citation type="submission" date="2024-02" db="EMBL/GenBank/DDBJ databases">
        <title>A chromosome-level genome assembly of Drosophila madeirensis, a fruit fly species endemic to Madeira island.</title>
        <authorList>
            <person name="Tomihara K."/>
            <person name="Llopart A."/>
            <person name="Yamamoto D."/>
        </authorList>
    </citation>
    <scope>NUCLEOTIDE SEQUENCE [LARGE SCALE GENOMIC DNA]</scope>
    <source>
        <strain evidence="1 2">RF1</strain>
    </source>
</reference>
<proteinExistence type="predicted"/>
<accession>A0AAU9G6C3</accession>
<name>A0AAU9G6C3_DROMD</name>
<protein>
    <submittedName>
        <fullName evidence="1">Uncharacterized protein</fullName>
    </submittedName>
</protein>
<sequence length="71" mass="8088">MENVAAGVSIFRPPLFERDRVPIWIADKDKLFETFHVTIFADVCKMLINQLCWTALSDPKTIVLNYCGNDG</sequence>
<evidence type="ECO:0000313" key="2">
    <source>
        <dbReference type="Proteomes" id="UP001500889"/>
    </source>
</evidence>
<keyword evidence="2" id="KW-1185">Reference proteome</keyword>
<dbReference type="AlphaFoldDB" id="A0AAU9G6C3"/>